<keyword evidence="6" id="KW-0328">Glycosyltransferase</keyword>
<dbReference type="SUPFAM" id="SSF52317">
    <property type="entry name" value="Class I glutamine amidotransferase-like"/>
    <property type="match status" value="1"/>
</dbReference>
<dbReference type="InterPro" id="IPR011698">
    <property type="entry name" value="GATase_3"/>
</dbReference>
<dbReference type="Pfam" id="PF07685">
    <property type="entry name" value="GATase_3"/>
    <property type="match status" value="1"/>
</dbReference>
<evidence type="ECO:0000259" key="5">
    <source>
        <dbReference type="Pfam" id="PF07685"/>
    </source>
</evidence>
<evidence type="ECO:0000256" key="2">
    <source>
        <dbReference type="ARBA" id="ARBA00022573"/>
    </source>
</evidence>
<dbReference type="EC" id="2.4.2.-" evidence="6"/>
<comment type="pathway">
    <text evidence="1">Cofactor biosynthesis; adenosylcobalamin biosynthesis.</text>
</comment>
<proteinExistence type="predicted"/>
<dbReference type="GO" id="GO:0000107">
    <property type="term" value="F:imidazoleglycerol-phosphate synthase activity"/>
    <property type="evidence" value="ECO:0007669"/>
    <property type="project" value="TreeGrafter"/>
</dbReference>
<dbReference type="PANTHER" id="PTHR42701:SF1">
    <property type="entry name" value="IMIDAZOLE GLYCEROL PHOSPHATE SYNTHASE SUBUNIT HISH"/>
    <property type="match status" value="1"/>
</dbReference>
<keyword evidence="2" id="KW-0169">Cobalamin biosynthesis</keyword>
<feature type="active site" description="Nucleophile" evidence="4">
    <location>
        <position position="84"/>
    </location>
</feature>
<organism evidence="6">
    <name type="scientific">uncultured spirochete</name>
    <dbReference type="NCBI Taxonomy" id="156406"/>
    <lineage>
        <taxon>Bacteria</taxon>
        <taxon>Pseudomonadati</taxon>
        <taxon>Spirochaetota</taxon>
        <taxon>Spirochaetia</taxon>
        <taxon>Spirochaetales</taxon>
        <taxon>environmental samples</taxon>
    </lineage>
</organism>
<dbReference type="PIRSF" id="PIRSF000495">
    <property type="entry name" value="Amidotransf_hisH"/>
    <property type="match status" value="1"/>
</dbReference>
<keyword evidence="6" id="KW-0808">Transferase</keyword>
<dbReference type="EMBL" id="FWDO01000008">
    <property type="protein sequence ID" value="SLM19948.1"/>
    <property type="molecule type" value="Genomic_DNA"/>
</dbReference>
<evidence type="ECO:0000256" key="1">
    <source>
        <dbReference type="ARBA" id="ARBA00004953"/>
    </source>
</evidence>
<sequence length="237" mass="25561">MSERPKLVIVETGVANLASVRALAERLGMEPLVSANPEEVVRAQTVILPGVGAFGPAMQKLKDYRLDAALRARVAEGLPTAGICLGMQLFFETSEESEGVDGLGVFQGKVRRLEGGLPLPQLGWNRIEPDAGARLLQPGWVYFANSYGVRADSFPELLHEDGGAGREPARRGAAGGLFEHIAAAITTYGGPFVSAIEAWRDDRPSLLLCQFHPELSGVFGTQLFARWLELNGARRPL</sequence>
<dbReference type="GO" id="GO:0009236">
    <property type="term" value="P:cobalamin biosynthetic process"/>
    <property type="evidence" value="ECO:0007669"/>
    <property type="project" value="UniProtKB-KW"/>
</dbReference>
<dbReference type="AlphaFoldDB" id="A0A3P3XUJ3"/>
<dbReference type="InterPro" id="IPR029062">
    <property type="entry name" value="Class_I_gatase-like"/>
</dbReference>
<dbReference type="PROSITE" id="PS51273">
    <property type="entry name" value="GATASE_TYPE_1"/>
    <property type="match status" value="1"/>
</dbReference>
<dbReference type="GO" id="GO:0000105">
    <property type="term" value="P:L-histidine biosynthetic process"/>
    <property type="evidence" value="ECO:0007669"/>
    <property type="project" value="InterPro"/>
</dbReference>
<name>A0A3P3XUJ3_9SPIR</name>
<accession>A0A3P3XUJ3</accession>
<evidence type="ECO:0000256" key="3">
    <source>
        <dbReference type="ARBA" id="ARBA00022962"/>
    </source>
</evidence>
<reference evidence="6" key="1">
    <citation type="submission" date="2017-02" db="EMBL/GenBank/DDBJ databases">
        <authorList>
            <person name="Regsiter A."/>
            <person name="William W."/>
        </authorList>
    </citation>
    <scope>NUCLEOTIDE SEQUENCE</scope>
    <source>
        <strain evidence="6">BdmA 4</strain>
    </source>
</reference>
<gene>
    <name evidence="6" type="ORF">SPIRO4BDMA_80055</name>
</gene>
<feature type="active site" evidence="4">
    <location>
        <position position="212"/>
    </location>
</feature>
<dbReference type="Gene3D" id="3.40.50.880">
    <property type="match status" value="1"/>
</dbReference>
<dbReference type="PANTHER" id="PTHR42701">
    <property type="entry name" value="IMIDAZOLE GLYCEROL PHOSPHATE SYNTHASE SUBUNIT HISH"/>
    <property type="match status" value="1"/>
</dbReference>
<feature type="active site" evidence="4">
    <location>
        <position position="214"/>
    </location>
</feature>
<dbReference type="NCBIfam" id="TIGR01855">
    <property type="entry name" value="IMP_synth_hisH"/>
    <property type="match status" value="1"/>
</dbReference>
<protein>
    <submittedName>
        <fullName evidence="6">Putative Imidazole glycerol phosphate synthase subunit HisH</fullName>
        <ecNumber evidence="6">2.4.2.-</ecNumber>
    </submittedName>
</protein>
<keyword evidence="3" id="KW-0315">Glutamine amidotransferase</keyword>
<feature type="domain" description="CobB/CobQ-like glutamine amidotransferase" evidence="5">
    <location>
        <begin position="20"/>
        <end position="110"/>
    </location>
</feature>
<dbReference type="InterPro" id="IPR010139">
    <property type="entry name" value="Imidazole-glycPsynth_HisH"/>
</dbReference>
<evidence type="ECO:0000256" key="4">
    <source>
        <dbReference type="PIRSR" id="PIRSR000495-1"/>
    </source>
</evidence>
<evidence type="ECO:0000313" key="6">
    <source>
        <dbReference type="EMBL" id="SLM19948.1"/>
    </source>
</evidence>